<protein>
    <submittedName>
        <fullName evidence="1">Uncharacterized protein</fullName>
    </submittedName>
</protein>
<dbReference type="AlphaFoldDB" id="A0ABD1Z8X2"/>
<accession>A0ABD1Z8X2</accession>
<sequence length="72" mass="8213">MLAARVIVVNYLELPAAVKSVLFLVCRLLWRKPQAINQDQAQEPVKADWLHSFQHKFFKLVLGRIPVSKGSV</sequence>
<keyword evidence="2" id="KW-1185">Reference proteome</keyword>
<dbReference type="EMBL" id="JBHFFA010000002">
    <property type="protein sequence ID" value="KAL2644246.1"/>
    <property type="molecule type" value="Genomic_DNA"/>
</dbReference>
<evidence type="ECO:0000313" key="2">
    <source>
        <dbReference type="Proteomes" id="UP001605036"/>
    </source>
</evidence>
<comment type="caution">
    <text evidence="1">The sequence shown here is derived from an EMBL/GenBank/DDBJ whole genome shotgun (WGS) entry which is preliminary data.</text>
</comment>
<reference evidence="1 2" key="1">
    <citation type="submission" date="2024-09" db="EMBL/GenBank/DDBJ databases">
        <title>Chromosome-scale assembly of Riccia fluitans.</title>
        <authorList>
            <person name="Paukszto L."/>
            <person name="Sawicki J."/>
            <person name="Karawczyk K."/>
            <person name="Piernik-Szablinska J."/>
            <person name="Szczecinska M."/>
            <person name="Mazdziarz M."/>
        </authorList>
    </citation>
    <scope>NUCLEOTIDE SEQUENCE [LARGE SCALE GENOMIC DNA]</scope>
    <source>
        <strain evidence="1">Rf_01</strain>
        <tissue evidence="1">Aerial parts of the thallus</tissue>
    </source>
</reference>
<organism evidence="1 2">
    <name type="scientific">Riccia fluitans</name>
    <dbReference type="NCBI Taxonomy" id="41844"/>
    <lineage>
        <taxon>Eukaryota</taxon>
        <taxon>Viridiplantae</taxon>
        <taxon>Streptophyta</taxon>
        <taxon>Embryophyta</taxon>
        <taxon>Marchantiophyta</taxon>
        <taxon>Marchantiopsida</taxon>
        <taxon>Marchantiidae</taxon>
        <taxon>Marchantiales</taxon>
        <taxon>Ricciaceae</taxon>
        <taxon>Riccia</taxon>
    </lineage>
</organism>
<proteinExistence type="predicted"/>
<dbReference type="Proteomes" id="UP001605036">
    <property type="component" value="Unassembled WGS sequence"/>
</dbReference>
<name>A0ABD1Z8X2_9MARC</name>
<gene>
    <name evidence="1" type="ORF">R1flu_011833</name>
</gene>
<evidence type="ECO:0000313" key="1">
    <source>
        <dbReference type="EMBL" id="KAL2644246.1"/>
    </source>
</evidence>